<gene>
    <name evidence="2" type="ORF">ACFSX9_02200</name>
</gene>
<evidence type="ECO:0000259" key="1">
    <source>
        <dbReference type="PROSITE" id="PS50943"/>
    </source>
</evidence>
<dbReference type="InterPro" id="IPR010982">
    <property type="entry name" value="Lambda_DNA-bd_dom_sf"/>
</dbReference>
<evidence type="ECO:0000313" key="3">
    <source>
        <dbReference type="Proteomes" id="UP001597549"/>
    </source>
</evidence>
<protein>
    <submittedName>
        <fullName evidence="2">Helix-turn-helix domain-containing protein</fullName>
    </submittedName>
</protein>
<dbReference type="EMBL" id="JBHUOL010000006">
    <property type="protein sequence ID" value="MFD2907538.1"/>
    <property type="molecule type" value="Genomic_DNA"/>
</dbReference>
<sequence>MNDKQYIDWVSMSDAALAQTIGTFVKHHRLAQNKTQEEVANAANISRSTLSLLEKGENITVPTLLQVLRVLDLLYIMNSFKIQEEISPLKLAKQDQ</sequence>
<accession>A0ABW5Z524</accession>
<dbReference type="RefSeq" id="WP_379803828.1">
    <property type="nucleotide sequence ID" value="NZ_JBHUOL010000006.1"/>
</dbReference>
<comment type="caution">
    <text evidence="2">The sequence shown here is derived from an EMBL/GenBank/DDBJ whole genome shotgun (WGS) entry which is preliminary data.</text>
</comment>
<dbReference type="PROSITE" id="PS50943">
    <property type="entry name" value="HTH_CROC1"/>
    <property type="match status" value="1"/>
</dbReference>
<reference evidence="3" key="1">
    <citation type="journal article" date="2019" name="Int. J. Syst. Evol. Microbiol.">
        <title>The Global Catalogue of Microorganisms (GCM) 10K type strain sequencing project: providing services to taxonomists for standard genome sequencing and annotation.</title>
        <authorList>
            <consortium name="The Broad Institute Genomics Platform"/>
            <consortium name="The Broad Institute Genome Sequencing Center for Infectious Disease"/>
            <person name="Wu L."/>
            <person name="Ma J."/>
        </authorList>
    </citation>
    <scope>NUCLEOTIDE SEQUENCE [LARGE SCALE GENOMIC DNA]</scope>
    <source>
        <strain evidence="3">KCTC 52644</strain>
    </source>
</reference>
<dbReference type="SMART" id="SM00530">
    <property type="entry name" value="HTH_XRE"/>
    <property type="match status" value="1"/>
</dbReference>
<dbReference type="InterPro" id="IPR001387">
    <property type="entry name" value="Cro/C1-type_HTH"/>
</dbReference>
<name>A0ABW5Z524_9FLAO</name>
<keyword evidence="3" id="KW-1185">Reference proteome</keyword>
<dbReference type="Gene3D" id="1.10.260.40">
    <property type="entry name" value="lambda repressor-like DNA-binding domains"/>
    <property type="match status" value="1"/>
</dbReference>
<organism evidence="2 3">
    <name type="scientific">Flavobacterium ardleyense</name>
    <dbReference type="NCBI Taxonomy" id="2038737"/>
    <lineage>
        <taxon>Bacteria</taxon>
        <taxon>Pseudomonadati</taxon>
        <taxon>Bacteroidota</taxon>
        <taxon>Flavobacteriia</taxon>
        <taxon>Flavobacteriales</taxon>
        <taxon>Flavobacteriaceae</taxon>
        <taxon>Flavobacterium</taxon>
    </lineage>
</organism>
<feature type="domain" description="HTH cro/C1-type" evidence="1">
    <location>
        <begin position="25"/>
        <end position="76"/>
    </location>
</feature>
<evidence type="ECO:0000313" key="2">
    <source>
        <dbReference type="EMBL" id="MFD2907538.1"/>
    </source>
</evidence>
<dbReference type="Proteomes" id="UP001597549">
    <property type="component" value="Unassembled WGS sequence"/>
</dbReference>
<dbReference type="SUPFAM" id="SSF47413">
    <property type="entry name" value="lambda repressor-like DNA-binding domains"/>
    <property type="match status" value="1"/>
</dbReference>
<dbReference type="CDD" id="cd00093">
    <property type="entry name" value="HTH_XRE"/>
    <property type="match status" value="1"/>
</dbReference>
<proteinExistence type="predicted"/>
<dbReference type="Pfam" id="PF01381">
    <property type="entry name" value="HTH_3"/>
    <property type="match status" value="1"/>
</dbReference>